<dbReference type="GO" id="GO:0005684">
    <property type="term" value="C:U2-type spliceosomal complex"/>
    <property type="evidence" value="ECO:0007669"/>
    <property type="project" value="TreeGrafter"/>
</dbReference>
<dbReference type="InterPro" id="IPR051376">
    <property type="entry name" value="CWC25_splicing_factor"/>
</dbReference>
<dbReference type="InterPro" id="IPR032799">
    <property type="entry name" value="TAXi_C"/>
</dbReference>
<dbReference type="Pfam" id="PF12542">
    <property type="entry name" value="CWC25"/>
    <property type="match status" value="1"/>
</dbReference>
<evidence type="ECO:0000256" key="9">
    <source>
        <dbReference type="SAM" id="Coils"/>
    </source>
</evidence>
<organism evidence="12 13">
    <name type="scientific">Perilla frutescens var. hirtella</name>
    <name type="common">Perilla citriodora</name>
    <name type="synonym">Perilla setoyensis</name>
    <dbReference type="NCBI Taxonomy" id="608512"/>
    <lineage>
        <taxon>Eukaryota</taxon>
        <taxon>Viridiplantae</taxon>
        <taxon>Streptophyta</taxon>
        <taxon>Embryophyta</taxon>
        <taxon>Tracheophyta</taxon>
        <taxon>Spermatophyta</taxon>
        <taxon>Magnoliopsida</taxon>
        <taxon>eudicotyledons</taxon>
        <taxon>Gunneridae</taxon>
        <taxon>Pentapetalae</taxon>
        <taxon>asterids</taxon>
        <taxon>lamiids</taxon>
        <taxon>Lamiales</taxon>
        <taxon>Lamiaceae</taxon>
        <taxon>Nepetoideae</taxon>
        <taxon>Elsholtzieae</taxon>
        <taxon>Perilla</taxon>
    </lineage>
</organism>
<dbReference type="InterPro" id="IPR032861">
    <property type="entry name" value="TAXi_N"/>
</dbReference>
<dbReference type="Pfam" id="PF14541">
    <property type="entry name" value="TAXi_C"/>
    <property type="match status" value="1"/>
</dbReference>
<protein>
    <recommendedName>
        <fullName evidence="11">Peptidase A1 domain-containing protein</fullName>
    </recommendedName>
</protein>
<dbReference type="FunFam" id="2.40.70.10:FF:000031">
    <property type="entry name" value="Aspartyl protease AED1"/>
    <property type="match status" value="1"/>
</dbReference>
<dbReference type="PROSITE" id="PS51767">
    <property type="entry name" value="PEPTIDASE_A1"/>
    <property type="match status" value="1"/>
</dbReference>
<comment type="similarity">
    <text evidence="3">Belongs to the peptidase A1 family.</text>
</comment>
<feature type="compositionally biased region" description="Basic and acidic residues" evidence="10">
    <location>
        <begin position="279"/>
        <end position="292"/>
    </location>
</feature>
<comment type="similarity">
    <text evidence="2">Belongs to the CWC25 family.</text>
</comment>
<feature type="compositionally biased region" description="Basic and acidic residues" evidence="10">
    <location>
        <begin position="117"/>
        <end position="128"/>
    </location>
</feature>
<dbReference type="Pfam" id="PF14543">
    <property type="entry name" value="TAXi_N"/>
    <property type="match status" value="1"/>
</dbReference>
<evidence type="ECO:0000256" key="1">
    <source>
        <dbReference type="ARBA" id="ARBA00004123"/>
    </source>
</evidence>
<dbReference type="InterPro" id="IPR022209">
    <property type="entry name" value="CWC25"/>
</dbReference>
<comment type="caution">
    <text evidence="12">The sequence shown here is derived from an EMBL/GenBank/DDBJ whole genome shotgun (WGS) entry which is preliminary data.</text>
</comment>
<feature type="region of interest" description="Disordered" evidence="10">
    <location>
        <begin position="375"/>
        <end position="401"/>
    </location>
</feature>
<dbReference type="EMBL" id="SDAM02000057">
    <property type="protein sequence ID" value="KAH6833578.1"/>
    <property type="molecule type" value="Genomic_DNA"/>
</dbReference>
<dbReference type="Proteomes" id="UP001190926">
    <property type="component" value="Unassembled WGS sequence"/>
</dbReference>
<dbReference type="SUPFAM" id="SSF50630">
    <property type="entry name" value="Acid proteases"/>
    <property type="match status" value="1"/>
</dbReference>
<gene>
    <name evidence="12" type="ORF">C2S53_005382</name>
</gene>
<dbReference type="GO" id="GO:0004190">
    <property type="term" value="F:aspartic-type endopeptidase activity"/>
    <property type="evidence" value="ECO:0007669"/>
    <property type="project" value="InterPro"/>
</dbReference>
<feature type="coiled-coil region" evidence="9">
    <location>
        <begin position="22"/>
        <end position="56"/>
    </location>
</feature>
<keyword evidence="5" id="KW-0747">Spliceosome</keyword>
<keyword evidence="8" id="KW-0539">Nucleus</keyword>
<evidence type="ECO:0000256" key="5">
    <source>
        <dbReference type="ARBA" id="ARBA00022728"/>
    </source>
</evidence>
<keyword evidence="13" id="KW-1185">Reference proteome</keyword>
<dbReference type="PANTHER" id="PTHR16196">
    <property type="entry name" value="CELL CYCLE CONTROL PROTEIN CWF25"/>
    <property type="match status" value="1"/>
</dbReference>
<accession>A0AAD4JGU2</accession>
<keyword evidence="6 9" id="KW-0175">Coiled coil</keyword>
<feature type="compositionally biased region" description="Basic and acidic residues" evidence="10">
    <location>
        <begin position="162"/>
        <end position="176"/>
    </location>
</feature>
<evidence type="ECO:0000256" key="8">
    <source>
        <dbReference type="ARBA" id="ARBA00023242"/>
    </source>
</evidence>
<feature type="region of interest" description="Disordered" evidence="10">
    <location>
        <begin position="88"/>
        <end position="128"/>
    </location>
</feature>
<evidence type="ECO:0000259" key="11">
    <source>
        <dbReference type="PROSITE" id="PS51767"/>
    </source>
</evidence>
<dbReference type="AlphaFoldDB" id="A0AAD4JGU2"/>
<dbReference type="Gene3D" id="2.40.70.10">
    <property type="entry name" value="Acid Proteases"/>
    <property type="match status" value="2"/>
</dbReference>
<dbReference type="GO" id="GO:0000398">
    <property type="term" value="P:mRNA splicing, via spliceosome"/>
    <property type="evidence" value="ECO:0007669"/>
    <property type="project" value="TreeGrafter"/>
</dbReference>
<feature type="compositionally biased region" description="Basic and acidic residues" evidence="10">
    <location>
        <begin position="241"/>
        <end position="250"/>
    </location>
</feature>
<evidence type="ECO:0000256" key="2">
    <source>
        <dbReference type="ARBA" id="ARBA00006695"/>
    </source>
</evidence>
<keyword evidence="7" id="KW-0508">mRNA splicing</keyword>
<dbReference type="InterPro" id="IPR033121">
    <property type="entry name" value="PEPTIDASE_A1"/>
</dbReference>
<comment type="subcellular location">
    <subcellularLocation>
        <location evidence="1">Nucleus</location>
    </subcellularLocation>
</comment>
<dbReference type="SMART" id="SM01083">
    <property type="entry name" value="Cir_N"/>
    <property type="match status" value="1"/>
</dbReference>
<feature type="compositionally biased region" description="Basic residues" evidence="10">
    <location>
        <begin position="208"/>
        <end position="224"/>
    </location>
</feature>
<evidence type="ECO:0000313" key="13">
    <source>
        <dbReference type="Proteomes" id="UP001190926"/>
    </source>
</evidence>
<feature type="domain" description="Peptidase A1" evidence="11">
    <location>
        <begin position="495"/>
        <end position="838"/>
    </location>
</feature>
<evidence type="ECO:0000256" key="6">
    <source>
        <dbReference type="ARBA" id="ARBA00023054"/>
    </source>
</evidence>
<dbReference type="GO" id="GO:0006508">
    <property type="term" value="P:proteolysis"/>
    <property type="evidence" value="ECO:0007669"/>
    <property type="project" value="InterPro"/>
</dbReference>
<proteinExistence type="inferred from homology"/>
<dbReference type="Pfam" id="PF10197">
    <property type="entry name" value="Cir_N"/>
    <property type="match status" value="1"/>
</dbReference>
<evidence type="ECO:0000256" key="10">
    <source>
        <dbReference type="SAM" id="MobiDB-lite"/>
    </source>
</evidence>
<keyword evidence="4" id="KW-0507">mRNA processing</keyword>
<evidence type="ECO:0000256" key="7">
    <source>
        <dbReference type="ARBA" id="ARBA00023187"/>
    </source>
</evidence>
<dbReference type="InterPro" id="IPR001969">
    <property type="entry name" value="Aspartic_peptidase_AS"/>
</dbReference>
<dbReference type="InterPro" id="IPR021109">
    <property type="entry name" value="Peptidase_aspartic_dom_sf"/>
</dbReference>
<feature type="compositionally biased region" description="Basic residues" evidence="10">
    <location>
        <begin position="177"/>
        <end position="187"/>
    </location>
</feature>
<evidence type="ECO:0000256" key="3">
    <source>
        <dbReference type="ARBA" id="ARBA00007447"/>
    </source>
</evidence>
<evidence type="ECO:0000256" key="4">
    <source>
        <dbReference type="ARBA" id="ARBA00022664"/>
    </source>
</evidence>
<dbReference type="InterPro" id="IPR019339">
    <property type="entry name" value="CIR_N_dom"/>
</dbReference>
<sequence length="843" mass="92845">MALKFLNKKGWHTGSLRNIENVWKAEQKHDAEQKKLEELRKQIHEERERADFRQLQEQAGLISGQERLEFLYDSGLAVGKGSSGFKALESIPKTQPEPAASDSTSEKPESAVPGALFEEKPQSANDAWRKLHSDPLLLIRQREQEALARIKNNPVQMAMIRKSVEAKKSKCKDEKRERKKHHKKKSEHRMNSDNDSEATGLTVEKHRESHHKGSTSGRHSSKRIHTSDDETSQGDTRRKKYYDEYKDRRPSGSPNCKYDKFDDHYKSKKNYYNSQQKEYSSERQPESRHEKGSYFNTSDKPPRHESNNRHRRPVKLTEEERAAKLKEMEMDAERHEEQRWKRLEKAADADAKEAIHDSASSGRNFLDAAQKSVYGAEKGGSSTIEESVRRRTHYSQRQSDKVVRLKHPALHLPLYHVRGQGPDSLQKSDATLPFSDVLALDDARVKFLNSRLNKKNLTAVVPAVISGRSESGGLIKGTSVSSPLSPGQSLGVGNYYTKIGLGTPPTYYPVVVDTGSSLSWIQCAPCLGYCHPQVGPLFNPSASDTYQILSCDTNECTSLKDATLNSPMCTSSDKCVYTATYGDQSFSQGYLSKDSLTFGAASLPSFVFGCGENNDGLFGKSAGLFGLAKNSLSMLSQLSTKYGKAFSYCLPTSSPLGKTGGGGYLSIGTGSSSAYKFTPMLSDSSDSTLYFLKLSAISVSGKPLGVAASGYSVPTIIDSGTTISRLSSPVYTTLREELVKVISSKYKLTEGFSILDACFVGSADEIAGVVPPVALIFQGGAELKLEPQNVIIEVEKGTTCLSFAGNSNLRDSISIIGNQQQQTFDIVYDITGSRIGFAAGGCH</sequence>
<reference evidence="12 13" key="1">
    <citation type="journal article" date="2021" name="Nat. Commun.">
        <title>Incipient diploidization of the medicinal plant Perilla within 10,000 years.</title>
        <authorList>
            <person name="Zhang Y."/>
            <person name="Shen Q."/>
            <person name="Leng L."/>
            <person name="Zhang D."/>
            <person name="Chen S."/>
            <person name="Shi Y."/>
            <person name="Ning Z."/>
            <person name="Chen S."/>
        </authorList>
    </citation>
    <scope>NUCLEOTIDE SEQUENCE [LARGE SCALE GENOMIC DNA]</scope>
    <source>
        <strain evidence="13">cv. PC099</strain>
    </source>
</reference>
<name>A0AAD4JGU2_PERFH</name>
<dbReference type="PANTHER" id="PTHR16196:SF0">
    <property type="entry name" value="PRE-MRNA-SPLICING FACTOR CWC25 HOMOLOG"/>
    <property type="match status" value="1"/>
</dbReference>
<dbReference type="PROSITE" id="PS00141">
    <property type="entry name" value="ASP_PROTEASE"/>
    <property type="match status" value="1"/>
</dbReference>
<feature type="region of interest" description="Disordered" evidence="10">
    <location>
        <begin position="148"/>
        <end position="318"/>
    </location>
</feature>
<evidence type="ECO:0000313" key="12">
    <source>
        <dbReference type="EMBL" id="KAH6833578.1"/>
    </source>
</evidence>